<dbReference type="AlphaFoldDB" id="A0A8T4GTW8"/>
<gene>
    <name evidence="2" type="ORF">J2753_000065</name>
</gene>
<feature type="compositionally biased region" description="Acidic residues" evidence="1">
    <location>
        <begin position="94"/>
        <end position="112"/>
    </location>
</feature>
<dbReference type="EMBL" id="JAGGLC010000001">
    <property type="protein sequence ID" value="MBP1985592.1"/>
    <property type="molecule type" value="Genomic_DNA"/>
</dbReference>
<organism evidence="2 3">
    <name type="scientific">Halolamina salifodinae</name>
    <dbReference type="NCBI Taxonomy" id="1202767"/>
    <lineage>
        <taxon>Archaea</taxon>
        <taxon>Methanobacteriati</taxon>
        <taxon>Methanobacteriota</taxon>
        <taxon>Stenosarchaea group</taxon>
        <taxon>Halobacteria</taxon>
        <taxon>Halobacteriales</taxon>
        <taxon>Haloferacaceae</taxon>
    </lineage>
</organism>
<reference evidence="2" key="1">
    <citation type="submission" date="2021-03" db="EMBL/GenBank/DDBJ databases">
        <title>Genomic Encyclopedia of Type Strains, Phase IV (KMG-IV): sequencing the most valuable type-strain genomes for metagenomic binning, comparative biology and taxonomic classification.</title>
        <authorList>
            <person name="Goeker M."/>
        </authorList>
    </citation>
    <scope>NUCLEOTIDE SEQUENCE</scope>
    <source>
        <strain evidence="2">DSM 26232</strain>
    </source>
</reference>
<name>A0A8T4GTW8_9EURY</name>
<dbReference type="RefSeq" id="WP_209489335.1">
    <property type="nucleotide sequence ID" value="NZ_JAGGLC010000001.1"/>
</dbReference>
<comment type="caution">
    <text evidence="2">The sequence shown here is derived from an EMBL/GenBank/DDBJ whole genome shotgun (WGS) entry which is preliminary data.</text>
</comment>
<dbReference type="InterPro" id="IPR043867">
    <property type="entry name" value="DUF5827"/>
</dbReference>
<feature type="region of interest" description="Disordered" evidence="1">
    <location>
        <begin position="74"/>
        <end position="112"/>
    </location>
</feature>
<protein>
    <submittedName>
        <fullName evidence="2">Uncharacterized protein</fullName>
    </submittedName>
</protein>
<evidence type="ECO:0000313" key="3">
    <source>
        <dbReference type="Proteomes" id="UP000823736"/>
    </source>
</evidence>
<evidence type="ECO:0000256" key="1">
    <source>
        <dbReference type="SAM" id="MobiDB-lite"/>
    </source>
</evidence>
<dbReference type="OrthoDB" id="284158at2157"/>
<sequence length="112" mass="12479">MPRTKESFDQLFPCDFYTPEELLAAEEMYTIYEIARLLQGLDPDADIDEETESVLLDWAVPWVMNNAEELVVADPPEEGAPGYYGLRRGTDVPSESDAESAAESDTDAEPSE</sequence>
<proteinExistence type="predicted"/>
<dbReference type="Pfam" id="PF19145">
    <property type="entry name" value="DUF5827"/>
    <property type="match status" value="1"/>
</dbReference>
<evidence type="ECO:0000313" key="2">
    <source>
        <dbReference type="EMBL" id="MBP1985592.1"/>
    </source>
</evidence>
<keyword evidence="3" id="KW-1185">Reference proteome</keyword>
<dbReference type="Proteomes" id="UP000823736">
    <property type="component" value="Unassembled WGS sequence"/>
</dbReference>
<accession>A0A8T4GTW8</accession>